<evidence type="ECO:0000313" key="1">
    <source>
        <dbReference type="EMBL" id="EJT46603.1"/>
    </source>
</evidence>
<dbReference type="HOGENOM" id="CLU_083702_0_0_1"/>
<evidence type="ECO:0008006" key="3">
    <source>
        <dbReference type="Google" id="ProtNLM"/>
    </source>
</evidence>
<protein>
    <recommendedName>
        <fullName evidence="3">F-box domain-containing protein</fullName>
    </recommendedName>
</protein>
<dbReference type="Proteomes" id="UP000002748">
    <property type="component" value="Unassembled WGS sequence"/>
</dbReference>
<dbReference type="AlphaFoldDB" id="J5QC81"/>
<evidence type="ECO:0000313" key="2">
    <source>
        <dbReference type="Proteomes" id="UP000002748"/>
    </source>
</evidence>
<accession>J5QC81</accession>
<gene>
    <name evidence="1" type="ORF">A1Q1_04780</name>
</gene>
<dbReference type="VEuPathDB" id="FungiDB:A1Q1_04780"/>
<dbReference type="KEGG" id="tasa:A1Q1_04780"/>
<organism evidence="1 2">
    <name type="scientific">Trichosporon asahii var. asahii (strain ATCC 90039 / CBS 2479 / JCM 2466 / KCTC 7840 / NBRC 103889/ NCYC 2677 / UAMH 7654)</name>
    <name type="common">Yeast</name>
    <dbReference type="NCBI Taxonomy" id="1186058"/>
    <lineage>
        <taxon>Eukaryota</taxon>
        <taxon>Fungi</taxon>
        <taxon>Dikarya</taxon>
        <taxon>Basidiomycota</taxon>
        <taxon>Agaricomycotina</taxon>
        <taxon>Tremellomycetes</taxon>
        <taxon>Trichosporonales</taxon>
        <taxon>Trichosporonaceae</taxon>
        <taxon>Trichosporon</taxon>
    </lineage>
</organism>
<dbReference type="EMBL" id="ALBS01000283">
    <property type="protein sequence ID" value="EJT46603.1"/>
    <property type="molecule type" value="Genomic_DNA"/>
</dbReference>
<proteinExistence type="predicted"/>
<comment type="caution">
    <text evidence="1">The sequence shown here is derived from an EMBL/GenBank/DDBJ whole genome shotgun (WGS) entry which is preliminary data.</text>
</comment>
<reference evidence="1 2" key="1">
    <citation type="journal article" date="2012" name="Eukaryot. Cell">
        <title>Draft genome sequence of CBS 2479, the standard type strain of Trichosporon asahii.</title>
        <authorList>
            <person name="Yang R.Y."/>
            <person name="Li H.T."/>
            <person name="Zhu H."/>
            <person name="Zhou G.P."/>
            <person name="Wang M."/>
            <person name="Wang L."/>
        </authorList>
    </citation>
    <scope>NUCLEOTIDE SEQUENCE [LARGE SCALE GENOMIC DNA]</scope>
    <source>
        <strain evidence="2">ATCC 90039 / CBS 2479 / JCM 2466 / KCTC 7840 / NCYC 2677 / UAMH 7654</strain>
    </source>
</reference>
<dbReference type="GeneID" id="25988292"/>
<name>J5QC81_TRIAS</name>
<dbReference type="RefSeq" id="XP_014178493.1">
    <property type="nucleotide sequence ID" value="XM_014323018.1"/>
</dbReference>
<sequence length="289" mass="31633">MPTTLSPAFFPHIFEDILRLTDRPTLLAARLVSTAMCDSANRLLSSDYLILETYAMENHIELLAFSDGSPSEDCISSCRTVPYFHPTANLTAQYQAVNRARILRLFINCNFARRRLNSLLQQVHPSCEVELWCDTLHDLSFATDICLPACATLSLQSSMSCSCSGRVPPESTAVEAPGVLRHNASRVRLYVESESVTDTTSSTVCYRCPLVAGAVNGGVTHLTVSGNVCALPRHFQNVNVNSSPDLQILIEGDGGLGPAAVNSLRQATAQHFKIPVEQVQYTFDCSRVH</sequence>